<dbReference type="Proteomes" id="UP001251857">
    <property type="component" value="Unassembled WGS sequence"/>
</dbReference>
<evidence type="ECO:0000259" key="4">
    <source>
        <dbReference type="Pfam" id="PF03446"/>
    </source>
</evidence>
<dbReference type="PANTHER" id="PTHR43060">
    <property type="entry name" value="3-HYDROXYISOBUTYRATE DEHYDROGENASE-LIKE 1, MITOCHONDRIAL-RELATED"/>
    <property type="match status" value="1"/>
</dbReference>
<dbReference type="InterPro" id="IPR029154">
    <property type="entry name" value="HIBADH-like_NADP-bd"/>
</dbReference>
<dbReference type="PANTHER" id="PTHR43060:SF15">
    <property type="entry name" value="3-HYDROXYISOBUTYRATE DEHYDROGENASE-LIKE 1, MITOCHONDRIAL-RELATED"/>
    <property type="match status" value="1"/>
</dbReference>
<comment type="caution">
    <text evidence="6">The sequence shown here is derived from an EMBL/GenBank/DDBJ whole genome shotgun (WGS) entry which is preliminary data.</text>
</comment>
<evidence type="ECO:0000256" key="3">
    <source>
        <dbReference type="ARBA" id="ARBA00023027"/>
    </source>
</evidence>
<name>A0ABU3BZ85_9GAMM</name>
<sequence length="287" mass="30029">MQAGFIGLGAMGYAMAANLHRAGLLHAVCNRGAEPRERFAAAHDIQAMADIGELAAVCDVIVTCVSADADVLAVVDTILPAMQPGTTIIDCSTVASDTAREAASRVADRGGAFLDAPVSGGTEGAANGTLAMMVGGDEAAFEHVRPALEAMGQRIVYMGDAGSGQATKAVNQVMAAGINQAVTEALSFATALNLPLDKVIEVVGSGAAGNWFVQNRGPTMIRDEYSGFGFKVALHHKDLAICRHMAETRGGQLPLAERTLADYERLMADDHGNEDISALFRLKRKLF</sequence>
<dbReference type="GO" id="GO:0016491">
    <property type="term" value="F:oxidoreductase activity"/>
    <property type="evidence" value="ECO:0007669"/>
    <property type="project" value="UniProtKB-KW"/>
</dbReference>
<feature type="domain" description="3-hydroxyisobutyrate dehydrogenase-like NAD-binding" evidence="5">
    <location>
        <begin position="162"/>
        <end position="282"/>
    </location>
</feature>
<dbReference type="PROSITE" id="PS00895">
    <property type="entry name" value="3_HYDROXYISOBUT_DH"/>
    <property type="match status" value="1"/>
</dbReference>
<accession>A0ABU3BZ85</accession>
<comment type="similarity">
    <text evidence="1">Belongs to the HIBADH-related family.</text>
</comment>
<reference evidence="6 7" key="1">
    <citation type="submission" date="2023-09" db="EMBL/GenBank/DDBJ databases">
        <authorList>
            <person name="Rey-Velasco X."/>
        </authorList>
    </citation>
    <scope>NUCLEOTIDE SEQUENCE [LARGE SCALE GENOMIC DNA]</scope>
    <source>
        <strain evidence="6 7">W335</strain>
    </source>
</reference>
<evidence type="ECO:0000313" key="7">
    <source>
        <dbReference type="Proteomes" id="UP001251857"/>
    </source>
</evidence>
<keyword evidence="2 6" id="KW-0560">Oxidoreductase</keyword>
<evidence type="ECO:0000256" key="1">
    <source>
        <dbReference type="ARBA" id="ARBA00009080"/>
    </source>
</evidence>
<feature type="domain" description="6-phosphogluconate dehydrogenase NADP-binding" evidence="4">
    <location>
        <begin position="3"/>
        <end position="159"/>
    </location>
</feature>
<dbReference type="Gene3D" id="1.10.1040.10">
    <property type="entry name" value="N-(1-d-carboxylethyl)-l-norvaline Dehydrogenase, domain 2"/>
    <property type="match status" value="1"/>
</dbReference>
<evidence type="ECO:0000256" key="2">
    <source>
        <dbReference type="ARBA" id="ARBA00023002"/>
    </source>
</evidence>
<dbReference type="PIRSF" id="PIRSF000103">
    <property type="entry name" value="HIBADH"/>
    <property type="match status" value="1"/>
</dbReference>
<dbReference type="SUPFAM" id="SSF48179">
    <property type="entry name" value="6-phosphogluconate dehydrogenase C-terminal domain-like"/>
    <property type="match status" value="1"/>
</dbReference>
<protein>
    <submittedName>
        <fullName evidence="6">NAD(P)-dependent oxidoreductase</fullName>
        <ecNumber evidence="6">1.1.-.-</ecNumber>
    </submittedName>
</protein>
<keyword evidence="7" id="KW-1185">Reference proteome</keyword>
<organism evidence="6 7">
    <name type="scientific">Spectribacter hydrogenoxidans</name>
    <dbReference type="NCBI Taxonomy" id="3075608"/>
    <lineage>
        <taxon>Bacteria</taxon>
        <taxon>Pseudomonadati</taxon>
        <taxon>Pseudomonadota</taxon>
        <taxon>Gammaproteobacteria</taxon>
        <taxon>Salinisphaerales</taxon>
        <taxon>Salinisphaeraceae</taxon>
        <taxon>Spectribacter</taxon>
    </lineage>
</organism>
<dbReference type="EMBL" id="JAVRIB010000005">
    <property type="protein sequence ID" value="MDT0634622.1"/>
    <property type="molecule type" value="Genomic_DNA"/>
</dbReference>
<proteinExistence type="inferred from homology"/>
<dbReference type="InterPro" id="IPR006115">
    <property type="entry name" value="6PGDH_NADP-bd"/>
</dbReference>
<dbReference type="SUPFAM" id="SSF51735">
    <property type="entry name" value="NAD(P)-binding Rossmann-fold domains"/>
    <property type="match status" value="1"/>
</dbReference>
<dbReference type="Pfam" id="PF03446">
    <property type="entry name" value="NAD_binding_2"/>
    <property type="match status" value="1"/>
</dbReference>
<dbReference type="EC" id="1.1.-.-" evidence="6"/>
<evidence type="ECO:0000259" key="5">
    <source>
        <dbReference type="Pfam" id="PF14833"/>
    </source>
</evidence>
<evidence type="ECO:0000313" key="6">
    <source>
        <dbReference type="EMBL" id="MDT0634622.1"/>
    </source>
</evidence>
<gene>
    <name evidence="6" type="ORF">RM532_06605</name>
</gene>
<dbReference type="RefSeq" id="WP_311652417.1">
    <property type="nucleotide sequence ID" value="NZ_JAVRIB010000005.1"/>
</dbReference>
<dbReference type="InterPro" id="IPR036291">
    <property type="entry name" value="NAD(P)-bd_dom_sf"/>
</dbReference>
<keyword evidence="3" id="KW-0520">NAD</keyword>
<dbReference type="InterPro" id="IPR008927">
    <property type="entry name" value="6-PGluconate_DH-like_C_sf"/>
</dbReference>
<dbReference type="InterPro" id="IPR002204">
    <property type="entry name" value="3-OH-isobutyrate_DH-rel_CS"/>
</dbReference>
<dbReference type="InterPro" id="IPR015815">
    <property type="entry name" value="HIBADH-related"/>
</dbReference>
<dbReference type="InterPro" id="IPR013328">
    <property type="entry name" value="6PGD_dom2"/>
</dbReference>
<dbReference type="Gene3D" id="3.40.50.720">
    <property type="entry name" value="NAD(P)-binding Rossmann-like Domain"/>
    <property type="match status" value="1"/>
</dbReference>
<dbReference type="Pfam" id="PF14833">
    <property type="entry name" value="NAD_binding_11"/>
    <property type="match status" value="1"/>
</dbReference>